<dbReference type="RefSeq" id="WP_379268969.1">
    <property type="nucleotide sequence ID" value="NZ_JBHUGT010000050.1"/>
</dbReference>
<comment type="caution">
    <text evidence="2">The sequence shown here is derived from an EMBL/GenBank/DDBJ whole genome shotgun (WGS) entry which is preliminary data.</text>
</comment>
<dbReference type="Gene3D" id="3.40.800.10">
    <property type="entry name" value="Ureohydrolase domain"/>
    <property type="match status" value="1"/>
</dbReference>
<dbReference type="InterPro" id="IPR006035">
    <property type="entry name" value="Ureohydrolase"/>
</dbReference>
<dbReference type="SUPFAM" id="SSF52768">
    <property type="entry name" value="Arginase/deacetylase"/>
    <property type="match status" value="1"/>
</dbReference>
<organism evidence="2 3">
    <name type="scientific">Paenibacillus thailandensis</name>
    <dbReference type="NCBI Taxonomy" id="393250"/>
    <lineage>
        <taxon>Bacteria</taxon>
        <taxon>Bacillati</taxon>
        <taxon>Bacillota</taxon>
        <taxon>Bacilli</taxon>
        <taxon>Bacillales</taxon>
        <taxon>Paenibacillaceae</taxon>
        <taxon>Paenibacillus</taxon>
    </lineage>
</organism>
<keyword evidence="3" id="KW-1185">Reference proteome</keyword>
<dbReference type="Pfam" id="PF00491">
    <property type="entry name" value="Arginase"/>
    <property type="match status" value="1"/>
</dbReference>
<dbReference type="EMBL" id="JBHUMY010000001">
    <property type="protein sequence ID" value="MFD2658938.1"/>
    <property type="molecule type" value="Genomic_DNA"/>
</dbReference>
<protein>
    <submittedName>
        <fullName evidence="2">Arginase family protein</fullName>
    </submittedName>
</protein>
<evidence type="ECO:0000313" key="3">
    <source>
        <dbReference type="Proteomes" id="UP001597493"/>
    </source>
</evidence>
<dbReference type="PANTHER" id="PTHR11358:SF41">
    <property type="entry name" value="ARGINASE"/>
    <property type="match status" value="1"/>
</dbReference>
<sequence length="246" mass="27584">MGLLHHDVTLLNFDHQYARQHRLSDRADEWIDLSNIPSTNLFCTHEALAEIRRRLAARSSSGITYIGSGNYHYVTYALLSEIHHPFSLVLFDNHTDAKRSEQLPGLLTCGSWVAEAIARLPQLQQVVWVGVHADALPRYSGIGSKLIFLPDLRHAGQLLSSLTADDIYVSIDKDVLDEADAVTNWDQGTMRLRQLIMALHELVVNKNIIGMDVCGELRVPPADAWKYAEQIRLNEIANLAILDVVS</sequence>
<evidence type="ECO:0000313" key="2">
    <source>
        <dbReference type="EMBL" id="MFD2658938.1"/>
    </source>
</evidence>
<reference evidence="3" key="1">
    <citation type="journal article" date="2019" name="Int. J. Syst. Evol. Microbiol.">
        <title>The Global Catalogue of Microorganisms (GCM) 10K type strain sequencing project: providing services to taxonomists for standard genome sequencing and annotation.</title>
        <authorList>
            <consortium name="The Broad Institute Genomics Platform"/>
            <consortium name="The Broad Institute Genome Sequencing Center for Infectious Disease"/>
            <person name="Wu L."/>
            <person name="Ma J."/>
        </authorList>
    </citation>
    <scope>NUCLEOTIDE SEQUENCE [LARGE SCALE GENOMIC DNA]</scope>
    <source>
        <strain evidence="3">TISTR 1827</strain>
    </source>
</reference>
<dbReference type="PANTHER" id="PTHR11358">
    <property type="entry name" value="ARGINASE/AGMATINASE"/>
    <property type="match status" value="1"/>
</dbReference>
<accession>A0ABW5QS60</accession>
<proteinExistence type="inferred from homology"/>
<evidence type="ECO:0000256" key="1">
    <source>
        <dbReference type="PROSITE-ProRule" id="PRU00742"/>
    </source>
</evidence>
<dbReference type="InterPro" id="IPR023696">
    <property type="entry name" value="Ureohydrolase_dom_sf"/>
</dbReference>
<gene>
    <name evidence="2" type="ORF">ACFSW5_01515</name>
</gene>
<dbReference type="PROSITE" id="PS51409">
    <property type="entry name" value="ARGINASE_2"/>
    <property type="match status" value="1"/>
</dbReference>
<comment type="similarity">
    <text evidence="1">Belongs to the arginase family.</text>
</comment>
<name>A0ABW5QS60_9BACL</name>
<dbReference type="Proteomes" id="UP001597493">
    <property type="component" value="Unassembled WGS sequence"/>
</dbReference>